<keyword evidence="2" id="KW-0597">Phosphoprotein</keyword>
<evidence type="ECO:0000259" key="3">
    <source>
        <dbReference type="PROSITE" id="PS50075"/>
    </source>
</evidence>
<dbReference type="PROSITE" id="PS50075">
    <property type="entry name" value="CARRIER"/>
    <property type="match status" value="1"/>
</dbReference>
<gene>
    <name evidence="4" type="ORF">ABLV49_07405</name>
</gene>
<reference evidence="4" key="1">
    <citation type="submission" date="2024-05" db="EMBL/GenBank/DDBJ databases">
        <authorList>
            <person name="Bunk B."/>
            <person name="Swiderski J."/>
            <person name="Sproer C."/>
            <person name="Thiel V."/>
        </authorList>
    </citation>
    <scope>NUCLEOTIDE SEQUENCE</scope>
    <source>
        <strain evidence="4">DSM 17735</strain>
    </source>
</reference>
<dbReference type="AlphaFoldDB" id="A0AAU7LVX9"/>
<evidence type="ECO:0000256" key="1">
    <source>
        <dbReference type="ARBA" id="ARBA00022450"/>
    </source>
</evidence>
<keyword evidence="1" id="KW-0596">Phosphopantetheine</keyword>
<dbReference type="RefSeq" id="WP_349280976.1">
    <property type="nucleotide sequence ID" value="NZ_CBCSCU010000033.1"/>
</dbReference>
<dbReference type="SUPFAM" id="SSF47336">
    <property type="entry name" value="ACP-like"/>
    <property type="match status" value="1"/>
</dbReference>
<protein>
    <submittedName>
        <fullName evidence="4">Acyl carrier protein</fullName>
    </submittedName>
</protein>
<dbReference type="EMBL" id="CP157675">
    <property type="protein sequence ID" value="XBP71613.1"/>
    <property type="molecule type" value="Genomic_DNA"/>
</dbReference>
<dbReference type="InterPro" id="IPR009081">
    <property type="entry name" value="PP-bd_ACP"/>
</dbReference>
<dbReference type="InterPro" id="IPR006162">
    <property type="entry name" value="Ppantetheine_attach_site"/>
</dbReference>
<organism evidence="4">
    <name type="scientific">Polaromonas hydrogenivorans</name>
    <dbReference type="NCBI Taxonomy" id="335476"/>
    <lineage>
        <taxon>Bacteria</taxon>
        <taxon>Pseudomonadati</taxon>
        <taxon>Pseudomonadota</taxon>
        <taxon>Betaproteobacteria</taxon>
        <taxon>Burkholderiales</taxon>
        <taxon>Comamonadaceae</taxon>
        <taxon>Polaromonas</taxon>
    </lineage>
</organism>
<proteinExistence type="predicted"/>
<evidence type="ECO:0000256" key="2">
    <source>
        <dbReference type="ARBA" id="ARBA00022553"/>
    </source>
</evidence>
<accession>A0AAU7LVX9</accession>
<dbReference type="PROSITE" id="PS00012">
    <property type="entry name" value="PHOSPHOPANTETHEINE"/>
    <property type="match status" value="1"/>
</dbReference>
<name>A0AAU7LVX9_9BURK</name>
<sequence>MTTTFDRLCAILARDYKLQADQLMPGTPLESLGIDSLGIADLLFNVEDEFGINLPPEPVQLLTIGDVARFIDGLLAIRDDANGAPPEAGLLEAAPSPATPLP</sequence>
<evidence type="ECO:0000313" key="4">
    <source>
        <dbReference type="EMBL" id="XBP71613.1"/>
    </source>
</evidence>
<dbReference type="Gene3D" id="1.10.1200.10">
    <property type="entry name" value="ACP-like"/>
    <property type="match status" value="1"/>
</dbReference>
<dbReference type="InterPro" id="IPR036736">
    <property type="entry name" value="ACP-like_sf"/>
</dbReference>
<dbReference type="Pfam" id="PF00550">
    <property type="entry name" value="PP-binding"/>
    <property type="match status" value="1"/>
</dbReference>
<feature type="domain" description="Carrier" evidence="3">
    <location>
        <begin position="2"/>
        <end position="78"/>
    </location>
</feature>